<evidence type="ECO:0000259" key="6">
    <source>
        <dbReference type="PROSITE" id="PS50125"/>
    </source>
</evidence>
<dbReference type="GO" id="GO:0035556">
    <property type="term" value="P:intracellular signal transduction"/>
    <property type="evidence" value="ECO:0007669"/>
    <property type="project" value="InterPro"/>
</dbReference>
<keyword evidence="3" id="KW-0472">Membrane</keyword>
<dbReference type="InterPro" id="IPR000971">
    <property type="entry name" value="Globin"/>
</dbReference>
<keyword evidence="2" id="KW-1003">Cell membrane</keyword>
<reference evidence="8 9" key="1">
    <citation type="submission" date="2020-01" db="EMBL/GenBank/DDBJ databases">
        <title>Muricauda sediminis sp.nov. 40Bstr401.</title>
        <authorList>
            <person name="Xue Z."/>
            <person name="Zhu S."/>
            <person name="Ren N."/>
            <person name="Chen T."/>
            <person name="Chen X."/>
            <person name="Chen J."/>
            <person name="Yang J."/>
        </authorList>
    </citation>
    <scope>NUCLEOTIDE SEQUENCE [LARGE SCALE GENOMIC DNA]</scope>
    <source>
        <strain evidence="8 9">40Bstr401</strain>
    </source>
</reference>
<dbReference type="InterPro" id="IPR036010">
    <property type="entry name" value="2Fe-2S_ferredoxin-like_sf"/>
</dbReference>
<feature type="domain" description="Guanylate cyclase" evidence="6">
    <location>
        <begin position="121"/>
        <end position="254"/>
    </location>
</feature>
<dbReference type="CDD" id="cd07302">
    <property type="entry name" value="CHD"/>
    <property type="match status" value="1"/>
</dbReference>
<evidence type="ECO:0000256" key="4">
    <source>
        <dbReference type="RuleBase" id="RU000356"/>
    </source>
</evidence>
<comment type="similarity">
    <text evidence="4">Belongs to the globin family.</text>
</comment>
<dbReference type="EMBL" id="JAAAMI010000001">
    <property type="protein sequence ID" value="NDV42457.1"/>
    <property type="molecule type" value="Genomic_DNA"/>
</dbReference>
<dbReference type="InterPro" id="IPR050697">
    <property type="entry name" value="Adenylyl/Guanylyl_Cyclase_3/4"/>
</dbReference>
<dbReference type="Proteomes" id="UP000468707">
    <property type="component" value="Unassembled WGS sequence"/>
</dbReference>
<gene>
    <name evidence="8" type="ORF">GTK07_03885</name>
</gene>
<dbReference type="Pfam" id="PF00211">
    <property type="entry name" value="Guanylate_cyc"/>
    <property type="match status" value="1"/>
</dbReference>
<dbReference type="SUPFAM" id="SSF54292">
    <property type="entry name" value="2Fe-2S ferredoxin-like"/>
    <property type="match status" value="1"/>
</dbReference>
<keyword evidence="9" id="KW-1185">Reference proteome</keyword>
<dbReference type="Pfam" id="PF00042">
    <property type="entry name" value="Globin"/>
    <property type="match status" value="1"/>
</dbReference>
<dbReference type="GO" id="GO:0006171">
    <property type="term" value="P:cAMP biosynthetic process"/>
    <property type="evidence" value="ECO:0007669"/>
    <property type="project" value="TreeGrafter"/>
</dbReference>
<sequence length="446" mass="49645">MTNKITYAAINRQVESNSTTDSLLDISIKNKIPHLHECGGNGVCTTCRVRVLEGIQNLTPKTQYENASCNARQWDPSIRLACQARPKGDVTIQRLIWSSGEVNTLQKELVPTGLAEERPIAILFCDLRNFTNLSSNNLNFDIAYMLNKFYTALGEPILMNNGIIYQYVGDEIIGVFGTTGGTAQKNCEDAIRAALGMQYALEFLNRSDLKDIGVKLKSGIGINFGNAFIGHLGHPTHKQFSVIGDPVNVASRIQNETKVTNTDILISDTVFENINKDTVVVGKNFLNKLAGKDDPLSLYELIGFNDMDLQLELQSSMNIMLADEETFAKVFYDKVFKLAPFVKHLFKSNMADQGRLLTHMLGGIVYSLSRPEHLKKGLMKLGQSHVQYGVKEEYYPVVKQAMMETIEEVMGENGTPQCLKAWNAALDFVIDTMKSSARPNVEHVYA</sequence>
<evidence type="ECO:0000313" key="8">
    <source>
        <dbReference type="EMBL" id="NDV42457.1"/>
    </source>
</evidence>
<comment type="subcellular location">
    <subcellularLocation>
        <location evidence="1">Cell membrane</location>
        <topology evidence="1">Multi-pass membrane protein</topology>
    </subcellularLocation>
</comment>
<dbReference type="AlphaFoldDB" id="A0A6I5KPI5"/>
<evidence type="ECO:0000313" key="9">
    <source>
        <dbReference type="Proteomes" id="UP000468707"/>
    </source>
</evidence>
<proteinExistence type="inferred from homology"/>
<dbReference type="RefSeq" id="WP_163633173.1">
    <property type="nucleotide sequence ID" value="NZ_JAAAMI010000001.1"/>
</dbReference>
<keyword evidence="4" id="KW-0408">Iron</keyword>
<dbReference type="InterPro" id="IPR012292">
    <property type="entry name" value="Globin/Proto"/>
</dbReference>
<dbReference type="Gene3D" id="3.10.20.30">
    <property type="match status" value="1"/>
</dbReference>
<evidence type="ECO:0000256" key="1">
    <source>
        <dbReference type="ARBA" id="ARBA00004651"/>
    </source>
</evidence>
<comment type="caution">
    <text evidence="8">The sequence shown here is derived from an EMBL/GenBank/DDBJ whole genome shotgun (WGS) entry which is preliminary data.</text>
</comment>
<dbReference type="InterPro" id="IPR012675">
    <property type="entry name" value="Beta-grasp_dom_sf"/>
</dbReference>
<keyword evidence="4" id="KW-0479">Metal-binding</keyword>
<dbReference type="GO" id="GO:0004016">
    <property type="term" value="F:adenylate cyclase activity"/>
    <property type="evidence" value="ECO:0007669"/>
    <property type="project" value="UniProtKB-ARBA"/>
</dbReference>
<dbReference type="PROSITE" id="PS51085">
    <property type="entry name" value="2FE2S_FER_2"/>
    <property type="match status" value="1"/>
</dbReference>
<evidence type="ECO:0000256" key="3">
    <source>
        <dbReference type="ARBA" id="ARBA00023136"/>
    </source>
</evidence>
<dbReference type="Gene3D" id="3.30.70.1230">
    <property type="entry name" value="Nucleotide cyclase"/>
    <property type="match status" value="1"/>
</dbReference>
<dbReference type="PANTHER" id="PTHR43081">
    <property type="entry name" value="ADENYLATE CYCLASE, TERMINAL-DIFFERENTIATION SPECIFIC-RELATED"/>
    <property type="match status" value="1"/>
</dbReference>
<keyword evidence="4" id="KW-0349">Heme</keyword>
<organism evidence="8 9">
    <name type="scientific">Flagellimonas sediminis</name>
    <dbReference type="NCBI Taxonomy" id="2696468"/>
    <lineage>
        <taxon>Bacteria</taxon>
        <taxon>Pseudomonadati</taxon>
        <taxon>Bacteroidota</taxon>
        <taxon>Flavobacteriia</taxon>
        <taxon>Flavobacteriales</taxon>
        <taxon>Flavobacteriaceae</taxon>
        <taxon>Flagellimonas</taxon>
    </lineage>
</organism>
<dbReference type="CDD" id="cd00207">
    <property type="entry name" value="fer2"/>
    <property type="match status" value="1"/>
</dbReference>
<evidence type="ECO:0000256" key="2">
    <source>
        <dbReference type="ARBA" id="ARBA00022475"/>
    </source>
</evidence>
<dbReference type="GO" id="GO:0051536">
    <property type="term" value="F:iron-sulfur cluster binding"/>
    <property type="evidence" value="ECO:0007669"/>
    <property type="project" value="InterPro"/>
</dbReference>
<keyword evidence="4" id="KW-0813">Transport</keyword>
<dbReference type="InterPro" id="IPR001054">
    <property type="entry name" value="A/G_cyclase"/>
</dbReference>
<accession>A0A6I5KPI5</accession>
<feature type="domain" description="2Fe-2S ferredoxin-type" evidence="7">
    <location>
        <begin position="3"/>
        <end position="98"/>
    </location>
</feature>
<feature type="domain" description="Globin" evidence="5">
    <location>
        <begin position="303"/>
        <end position="438"/>
    </location>
</feature>
<name>A0A6I5KPI5_9FLAO</name>
<dbReference type="PANTHER" id="PTHR43081:SF17">
    <property type="entry name" value="BLL5647 PROTEIN"/>
    <property type="match status" value="1"/>
</dbReference>
<dbReference type="GO" id="GO:0019825">
    <property type="term" value="F:oxygen binding"/>
    <property type="evidence" value="ECO:0007669"/>
    <property type="project" value="InterPro"/>
</dbReference>
<dbReference type="InterPro" id="IPR001041">
    <property type="entry name" value="2Fe-2S_ferredoxin-type"/>
</dbReference>
<evidence type="ECO:0000259" key="7">
    <source>
        <dbReference type="PROSITE" id="PS51085"/>
    </source>
</evidence>
<dbReference type="GO" id="GO:0005344">
    <property type="term" value="F:oxygen carrier activity"/>
    <property type="evidence" value="ECO:0007669"/>
    <property type="project" value="UniProtKB-KW"/>
</dbReference>
<dbReference type="SUPFAM" id="SSF46458">
    <property type="entry name" value="Globin-like"/>
    <property type="match status" value="1"/>
</dbReference>
<dbReference type="SMART" id="SM00044">
    <property type="entry name" value="CYCc"/>
    <property type="match status" value="1"/>
</dbReference>
<dbReference type="Gene3D" id="1.10.490.10">
    <property type="entry name" value="Globins"/>
    <property type="match status" value="1"/>
</dbReference>
<dbReference type="PROSITE" id="PS01033">
    <property type="entry name" value="GLOBIN"/>
    <property type="match status" value="1"/>
</dbReference>
<protein>
    <submittedName>
        <fullName evidence="8">2Fe-2S iron-sulfur cluster binding domain-containing protein</fullName>
    </submittedName>
</protein>
<dbReference type="PROSITE" id="PS50125">
    <property type="entry name" value="GUANYLATE_CYCLASE_2"/>
    <property type="match status" value="1"/>
</dbReference>
<dbReference type="InterPro" id="IPR029787">
    <property type="entry name" value="Nucleotide_cyclase"/>
</dbReference>
<dbReference type="SUPFAM" id="SSF55073">
    <property type="entry name" value="Nucleotide cyclase"/>
    <property type="match status" value="1"/>
</dbReference>
<keyword evidence="4" id="KW-0561">Oxygen transport</keyword>
<dbReference type="Pfam" id="PF00111">
    <property type="entry name" value="Fer2"/>
    <property type="match status" value="1"/>
</dbReference>
<evidence type="ECO:0000259" key="5">
    <source>
        <dbReference type="PROSITE" id="PS01033"/>
    </source>
</evidence>
<dbReference type="GO" id="GO:0020037">
    <property type="term" value="F:heme binding"/>
    <property type="evidence" value="ECO:0007669"/>
    <property type="project" value="InterPro"/>
</dbReference>
<dbReference type="InterPro" id="IPR009050">
    <property type="entry name" value="Globin-like_sf"/>
</dbReference>
<dbReference type="GO" id="GO:0005886">
    <property type="term" value="C:plasma membrane"/>
    <property type="evidence" value="ECO:0007669"/>
    <property type="project" value="UniProtKB-SubCell"/>
</dbReference>